<feature type="coiled-coil region" evidence="1">
    <location>
        <begin position="584"/>
        <end position="656"/>
    </location>
</feature>
<dbReference type="PANTHER" id="PTHR41259:SF1">
    <property type="entry name" value="DOUBLE-STRAND BREAK REPAIR RAD50 ATPASE, PUTATIVE-RELATED"/>
    <property type="match status" value="1"/>
</dbReference>
<feature type="domain" description="YhaN AAA" evidence="2">
    <location>
        <begin position="1"/>
        <end position="202"/>
    </location>
</feature>
<evidence type="ECO:0000313" key="4">
    <source>
        <dbReference type="Proteomes" id="UP000439113"/>
    </source>
</evidence>
<accession>A0A6N8DP49</accession>
<protein>
    <submittedName>
        <fullName evidence="3">AAA family ATPase</fullName>
    </submittedName>
</protein>
<dbReference type="SUPFAM" id="SSF52540">
    <property type="entry name" value="P-loop containing nucleoside triphosphate hydrolases"/>
    <property type="match status" value="1"/>
</dbReference>
<reference evidence="3 4" key="1">
    <citation type="submission" date="2019-11" db="EMBL/GenBank/DDBJ databases">
        <title>Whole-genome sequence of a Rhodoblastus acidophilus DSM 142.</title>
        <authorList>
            <person name="Kyndt J.A."/>
            <person name="Meyer T.E."/>
        </authorList>
    </citation>
    <scope>NUCLEOTIDE SEQUENCE [LARGE SCALE GENOMIC DNA]</scope>
    <source>
        <strain evidence="3 4">DSM 142</strain>
    </source>
</reference>
<dbReference type="PANTHER" id="PTHR41259">
    <property type="entry name" value="DOUBLE-STRAND BREAK REPAIR RAD50 ATPASE, PUTATIVE-RELATED"/>
    <property type="match status" value="1"/>
</dbReference>
<gene>
    <name evidence="3" type="ORF">GJ654_15390</name>
</gene>
<evidence type="ECO:0000259" key="2">
    <source>
        <dbReference type="Pfam" id="PF13514"/>
    </source>
</evidence>
<organism evidence="3 4">
    <name type="scientific">Rhodoblastus acidophilus</name>
    <name type="common">Rhodopseudomonas acidophila</name>
    <dbReference type="NCBI Taxonomy" id="1074"/>
    <lineage>
        <taxon>Bacteria</taxon>
        <taxon>Pseudomonadati</taxon>
        <taxon>Pseudomonadota</taxon>
        <taxon>Alphaproteobacteria</taxon>
        <taxon>Hyphomicrobiales</taxon>
        <taxon>Rhodoblastaceae</taxon>
        <taxon>Rhodoblastus</taxon>
    </lineage>
</organism>
<dbReference type="InterPro" id="IPR038734">
    <property type="entry name" value="YhaN_AAA"/>
</dbReference>
<dbReference type="EMBL" id="WNKS01000016">
    <property type="protein sequence ID" value="MTV32372.1"/>
    <property type="molecule type" value="Genomic_DNA"/>
</dbReference>
<dbReference type="Proteomes" id="UP000439113">
    <property type="component" value="Unassembled WGS sequence"/>
</dbReference>
<dbReference type="Pfam" id="PF13514">
    <property type="entry name" value="AAA_27"/>
    <property type="match status" value="1"/>
</dbReference>
<dbReference type="RefSeq" id="WP_155447065.1">
    <property type="nucleotide sequence ID" value="NZ_JAOQNR010000016.1"/>
</dbReference>
<name>A0A6N8DP49_RHOAC</name>
<evidence type="ECO:0000256" key="1">
    <source>
        <dbReference type="SAM" id="Coils"/>
    </source>
</evidence>
<feature type="coiled-coil region" evidence="1">
    <location>
        <begin position="190"/>
        <end position="224"/>
    </location>
</feature>
<keyword evidence="1" id="KW-0175">Coiled coil</keyword>
<dbReference type="InterPro" id="IPR027417">
    <property type="entry name" value="P-loop_NTPase"/>
</dbReference>
<feature type="coiled-coil region" evidence="1">
    <location>
        <begin position="839"/>
        <end position="866"/>
    </location>
</feature>
<evidence type="ECO:0000313" key="3">
    <source>
        <dbReference type="EMBL" id="MTV32372.1"/>
    </source>
</evidence>
<feature type="coiled-coil region" evidence="1">
    <location>
        <begin position="272"/>
        <end position="306"/>
    </location>
</feature>
<feature type="coiled-coil region" evidence="1">
    <location>
        <begin position="479"/>
        <end position="520"/>
    </location>
</feature>
<comment type="caution">
    <text evidence="3">The sequence shown here is derived from an EMBL/GenBank/DDBJ whole genome shotgun (WGS) entry which is preliminary data.</text>
</comment>
<dbReference type="Gene3D" id="3.40.50.300">
    <property type="entry name" value="P-loop containing nucleotide triphosphate hydrolases"/>
    <property type="match status" value="2"/>
</dbReference>
<dbReference type="AlphaFoldDB" id="A0A6N8DP49"/>
<dbReference type="OrthoDB" id="9764467at2"/>
<sequence length="1148" mass="124460">MRILELALDAYGPFAGEKLHFDRAARLHIVHGPNEAGKSSALTAIGDLFYGVPRSEKSFLRPGDLRLGALVEARNGQMLQFFRRRGVKATLLDAGGAALADDCLIPFLGAASRDIFHRAFGLDAESLRKGGDEMLRAEGEIGASLFAAASGLRGLIDLRKGIEAEADDIFGERKASHRSFYQALARFDDASKAEKETRLTETALKTLRRQIEEADAQLAAIKQGDAEEAAEQRRLQRLLKTTPLLANLAQLRSESPLFADLAAYSDSWAATLETLLAARDAARAQAEAALEARDLAAEELEQAQCDAALLARAEDIEALAGEAGAERDRLEQLPRREDALRASADKLRARAFACGFDDITTLRAATPDAASLSRAEKLVARGRELAALKQKPQADLAREKDDLAHLKARMGGDLPDVAALQEKFAAFGAVEAEETALAELNEACAREARGLDERRARLTPPLPDLDLFARAPAPDEAAIAQAEQDFEAVARRRDEARRQADEALRTEAQAQARLRALETSGAVASRDDLRALRAQRDTFWEELAQARGDEQLFRARAALFAATQRQADSLADALIGDAARVAEAETERQTIVAARDAARQAQDRLATIEDDERALRAAWARAWAGCGVTPGAPRAMERWRDEALQLLDAREKLAAQTSRREALAARLTSVEAGLKTLSAEAGLTPLALPPGKQARRIAAQVQQLARASEEARAIATRIQLAPPRIAALEQDLARLEQDELVWRAEFSTALAGLRVDADASFDEAQARIALWRALPGELDNHSQSERRVTSIHEQHVAFTQRVSQLLAQCAPDLAGLPALDGAGALQRRLTAERQKATTRANAETRLAKAEKAAAAAQDLAAKAESRLADHTAGLGLSGDAEILCARLRERRALHARIQSESERLALVADGADEAQLAQEARDFNAQAAHDRLGDIVRALEARKLQGQEIFAAKRAAQTSLAALEDSTGAEQAAFDREAAKAEMAVEARRWAVLKIASLMVAAGLERHRQSRQDPLLARAGEIFGHLTSGRYENLKQDFAEDEKLHLLAVRRDGAALPLSALSEGARDQLYLALRLAFLEDYAKKSEAPPFIGDDLFASFDDARVAAGLKTLADLSPALQPILFTHHDHVVEIAARALGAQAQVLRLQA</sequence>
<proteinExistence type="predicted"/>